<reference evidence="1 2" key="1">
    <citation type="submission" date="2016-01" db="EMBL/GenBank/DDBJ databases">
        <title>Genome sequencing of Roseivirga echinicomitans KMM 6058.</title>
        <authorList>
            <person name="Selvaratnam C."/>
            <person name="Thevarajoo S."/>
            <person name="Goh K.M."/>
            <person name="Ee R."/>
            <person name="Chan K.-G."/>
            <person name="Chong C.S."/>
        </authorList>
    </citation>
    <scope>NUCLEOTIDE SEQUENCE [LARGE SCALE GENOMIC DNA]</scope>
    <source>
        <strain evidence="1 2">KMM 6058</strain>
    </source>
</reference>
<dbReference type="RefSeq" id="WP_068412002.1">
    <property type="nucleotide sequence ID" value="NZ_LRDB01000002.1"/>
</dbReference>
<comment type="caution">
    <text evidence="1">The sequence shown here is derived from an EMBL/GenBank/DDBJ whole genome shotgun (WGS) entry which is preliminary data.</text>
</comment>
<organism evidence="1 2">
    <name type="scientific">Roseivirga echinicomitans</name>
    <dbReference type="NCBI Taxonomy" id="296218"/>
    <lineage>
        <taxon>Bacteria</taxon>
        <taxon>Pseudomonadati</taxon>
        <taxon>Bacteroidota</taxon>
        <taxon>Cytophagia</taxon>
        <taxon>Cytophagales</taxon>
        <taxon>Roseivirgaceae</taxon>
        <taxon>Roseivirga</taxon>
    </lineage>
</organism>
<keyword evidence="2" id="KW-1185">Reference proteome</keyword>
<name>A0A150XVP8_9BACT</name>
<protein>
    <submittedName>
        <fullName evidence="1">Uncharacterized protein</fullName>
    </submittedName>
</protein>
<evidence type="ECO:0000313" key="1">
    <source>
        <dbReference type="EMBL" id="KYG82808.1"/>
    </source>
</evidence>
<dbReference type="Proteomes" id="UP000075615">
    <property type="component" value="Unassembled WGS sequence"/>
</dbReference>
<dbReference type="OrthoDB" id="982931at2"/>
<proteinExistence type="predicted"/>
<accession>A0A150XVP8</accession>
<sequence length="149" mass="16339">MSLTSQYPLGPGGSYGSAECLLATGMQFEDVKGDKGVPKLFAPHLKMVKNESTKCSELSIMFHAPSNFVLDAKSAIVCDYMGTELFVFVNLSQVGTVSDFFQCFNLNLTFTQEFSRKLIKRNIFVIPVHGDPEEGEIGKISGEGNEQVD</sequence>
<dbReference type="STRING" id="296218.AWN68_13550"/>
<dbReference type="AlphaFoldDB" id="A0A150XVP8"/>
<dbReference type="EMBL" id="LRDB01000002">
    <property type="protein sequence ID" value="KYG82808.1"/>
    <property type="molecule type" value="Genomic_DNA"/>
</dbReference>
<gene>
    <name evidence="1" type="ORF">AWN68_13550</name>
</gene>
<evidence type="ECO:0000313" key="2">
    <source>
        <dbReference type="Proteomes" id="UP000075615"/>
    </source>
</evidence>